<reference evidence="2 3" key="1">
    <citation type="submission" date="2019-12" db="EMBL/GenBank/DDBJ databases">
        <title>Genomic-based taxomic classification of the family Erythrobacteraceae.</title>
        <authorList>
            <person name="Xu L."/>
        </authorList>
    </citation>
    <scope>NUCLEOTIDE SEQUENCE [LARGE SCALE GENOMIC DNA]</scope>
    <source>
        <strain evidence="2 3">DSM 16225</strain>
    </source>
</reference>
<dbReference type="EMBL" id="WTYF01000003">
    <property type="protein sequence ID" value="MXO50017.1"/>
    <property type="molecule type" value="Genomic_DNA"/>
</dbReference>
<name>A0A844XXU7_9SPHN</name>
<feature type="region of interest" description="Disordered" evidence="1">
    <location>
        <begin position="1"/>
        <end position="46"/>
    </location>
</feature>
<proteinExistence type="predicted"/>
<dbReference type="Proteomes" id="UP000444185">
    <property type="component" value="Unassembled WGS sequence"/>
</dbReference>
<gene>
    <name evidence="2" type="ORF">GRI42_01715</name>
</gene>
<feature type="compositionally biased region" description="Basic and acidic residues" evidence="1">
    <location>
        <begin position="31"/>
        <end position="45"/>
    </location>
</feature>
<dbReference type="RefSeq" id="WP_234033760.1">
    <property type="nucleotide sequence ID" value="NZ_WTYF01000003.1"/>
</dbReference>
<organism evidence="2 3">
    <name type="scientific">Qipengyuania gaetbuli</name>
    <dbReference type="NCBI Taxonomy" id="266952"/>
    <lineage>
        <taxon>Bacteria</taxon>
        <taxon>Pseudomonadati</taxon>
        <taxon>Pseudomonadota</taxon>
        <taxon>Alphaproteobacteria</taxon>
        <taxon>Sphingomonadales</taxon>
        <taxon>Erythrobacteraceae</taxon>
        <taxon>Qipengyuania</taxon>
    </lineage>
</organism>
<protein>
    <submittedName>
        <fullName evidence="2">Uncharacterized protein</fullName>
    </submittedName>
</protein>
<dbReference type="AlphaFoldDB" id="A0A844XXU7"/>
<sequence length="161" mass="16698">MLISACESRDSAPRAEEDPSAVADASGSYTVDRKTGEVRATHTDAEGVTTTLASGERVDPGLPAPFTLPRGATVIRATRVEQGKGRLVTVEFTSDMGVAELADFYRKLAKSSGFDLTSDFPGESGAILAGRKTAGAMTFTLQAKPQDSGTDAQITVGQGIG</sequence>
<evidence type="ECO:0000313" key="3">
    <source>
        <dbReference type="Proteomes" id="UP000444185"/>
    </source>
</evidence>
<evidence type="ECO:0000313" key="2">
    <source>
        <dbReference type="EMBL" id="MXO50017.1"/>
    </source>
</evidence>
<feature type="compositionally biased region" description="Basic and acidic residues" evidence="1">
    <location>
        <begin position="7"/>
        <end position="17"/>
    </location>
</feature>
<accession>A0A844XXU7</accession>
<evidence type="ECO:0000256" key="1">
    <source>
        <dbReference type="SAM" id="MobiDB-lite"/>
    </source>
</evidence>
<keyword evidence="3" id="KW-1185">Reference proteome</keyword>
<comment type="caution">
    <text evidence="2">The sequence shown here is derived from an EMBL/GenBank/DDBJ whole genome shotgun (WGS) entry which is preliminary data.</text>
</comment>